<dbReference type="EMBL" id="QVTE01000004">
    <property type="protein sequence ID" value="RFU71428.1"/>
    <property type="molecule type" value="Genomic_DNA"/>
</dbReference>
<gene>
    <name evidence="1" type="ORF">D0469_01600</name>
</gene>
<dbReference type="OrthoDB" id="59888at2"/>
<sequence>MKQNLKPVLEEKETFVQVKDVKLFAKIYGEKRIKPAVILDLGYGDYSKAWDLIIPEIAR</sequence>
<comment type="caution">
    <text evidence="1">The sequence shown here is derived from an EMBL/GenBank/DDBJ whole genome shotgun (WGS) entry which is preliminary data.</text>
</comment>
<dbReference type="AlphaFoldDB" id="A0A372LTB5"/>
<accession>A0A372LTB5</accession>
<protein>
    <submittedName>
        <fullName evidence="1">Uncharacterized protein</fullName>
    </submittedName>
</protein>
<reference evidence="1 2" key="1">
    <citation type="submission" date="2018-08" db="EMBL/GenBank/DDBJ databases">
        <title>Bacillus chawlae sp. nov., Bacillus glennii sp. nov., and Bacillus saganii sp. nov. Isolated from the Vehicle Assembly Building at Kennedy Space Center where the Viking Spacecraft were Assembled.</title>
        <authorList>
            <person name="Seuylemezian A."/>
            <person name="Vaishampayan P."/>
        </authorList>
    </citation>
    <scope>NUCLEOTIDE SEQUENCE [LARGE SCALE GENOMIC DNA]</scope>
    <source>
        <strain evidence="1 2">V47-23a</strain>
    </source>
</reference>
<evidence type="ECO:0000313" key="2">
    <source>
        <dbReference type="Proteomes" id="UP000264541"/>
    </source>
</evidence>
<name>A0A372LTB5_9BACI</name>
<dbReference type="Proteomes" id="UP000264541">
    <property type="component" value="Unassembled WGS sequence"/>
</dbReference>
<organism evidence="1 2">
    <name type="scientific">Peribacillus saganii</name>
    <dbReference type="NCBI Taxonomy" id="2303992"/>
    <lineage>
        <taxon>Bacteria</taxon>
        <taxon>Bacillati</taxon>
        <taxon>Bacillota</taxon>
        <taxon>Bacilli</taxon>
        <taxon>Bacillales</taxon>
        <taxon>Bacillaceae</taxon>
        <taxon>Peribacillus</taxon>
    </lineage>
</organism>
<keyword evidence="2" id="KW-1185">Reference proteome</keyword>
<evidence type="ECO:0000313" key="1">
    <source>
        <dbReference type="EMBL" id="RFU71428.1"/>
    </source>
</evidence>
<dbReference type="RefSeq" id="WP_117324912.1">
    <property type="nucleotide sequence ID" value="NZ_QVTE01000004.1"/>
</dbReference>
<proteinExistence type="predicted"/>